<reference evidence="4" key="1">
    <citation type="journal article" date="2020" name="Stud. Mycol.">
        <title>101 Dothideomycetes genomes: a test case for predicting lifestyles and emergence of pathogens.</title>
        <authorList>
            <person name="Haridas S."/>
            <person name="Albert R."/>
            <person name="Binder M."/>
            <person name="Bloem J."/>
            <person name="Labutti K."/>
            <person name="Salamov A."/>
            <person name="Andreopoulos B."/>
            <person name="Baker S."/>
            <person name="Barry K."/>
            <person name="Bills G."/>
            <person name="Bluhm B."/>
            <person name="Cannon C."/>
            <person name="Castanera R."/>
            <person name="Culley D."/>
            <person name="Daum C."/>
            <person name="Ezra D."/>
            <person name="Gonzalez J."/>
            <person name="Henrissat B."/>
            <person name="Kuo A."/>
            <person name="Liang C."/>
            <person name="Lipzen A."/>
            <person name="Lutzoni F."/>
            <person name="Magnuson J."/>
            <person name="Mondo S."/>
            <person name="Nolan M."/>
            <person name="Ohm R."/>
            <person name="Pangilinan J."/>
            <person name="Park H.-J."/>
            <person name="Ramirez L."/>
            <person name="Alfaro M."/>
            <person name="Sun H."/>
            <person name="Tritt A."/>
            <person name="Yoshinaga Y."/>
            <person name="Zwiers L.-H."/>
            <person name="Turgeon B."/>
            <person name="Goodwin S."/>
            <person name="Spatafora J."/>
            <person name="Crous P."/>
            <person name="Grigoriev I."/>
        </authorList>
    </citation>
    <scope>NUCLEOTIDE SEQUENCE</scope>
    <source>
        <strain evidence="4">CBS 675.92</strain>
    </source>
</reference>
<dbReference type="OrthoDB" id="3546279at2759"/>
<feature type="compositionally biased region" description="Basic and acidic residues" evidence="2">
    <location>
        <begin position="69"/>
        <end position="78"/>
    </location>
</feature>
<dbReference type="Proteomes" id="UP000800035">
    <property type="component" value="Unassembled WGS sequence"/>
</dbReference>
<gene>
    <name evidence="4" type="ORF">CC80DRAFT_489132</name>
</gene>
<dbReference type="InterPro" id="IPR001138">
    <property type="entry name" value="Zn2Cys6_DnaBD"/>
</dbReference>
<dbReference type="InterPro" id="IPR021858">
    <property type="entry name" value="Fun_TF"/>
</dbReference>
<keyword evidence="5" id="KW-1185">Reference proteome</keyword>
<sequence>MPRLGHKKSRLGCRQCKARHVKCDENKPCYNCSRHGILCSLVDPNAAVPVPPLGTATNSIQKRPSKVQLVERPKKEPSEDGSSPSQALPIESILNPSNASEESNSPQSSPDNFPFLTKFVYRRESVQANLWLKDLELMHHWMTDTADTLSQRDDLKHLWKKLGPKFAIDYTFLMHEILALSALQLALFNPEKHHEYFALGIHHQDHALRGIRKALGNITDANAAPLFGASTLITLSVFASRGQDALRPSPDPRVQEHEPKDTINDLADIFALIQGMGVVVAAAQMAVINGPFGVIFRDPAHETLSQPMFPQLIERIPNLLHFIEKECDLDEALRRELVAFVALMRDNVLRSMRPCMDNRELRFLFFWPLHLSPNFFNLLRKKSEPALVVLMHWAVILYAAEPRYWFLKGWSDRTIQAISDAVTDPVWRSAIEWPLKFAERHRTTPPRDDGPVDAHGLVRRNESSEALA</sequence>
<accession>A0A6A5UAP1</accession>
<name>A0A6A5UAP1_9PLEO</name>
<feature type="region of interest" description="Disordered" evidence="2">
    <location>
        <begin position="53"/>
        <end position="90"/>
    </location>
</feature>
<dbReference type="EMBL" id="ML976982">
    <property type="protein sequence ID" value="KAF1960902.1"/>
    <property type="molecule type" value="Genomic_DNA"/>
</dbReference>
<evidence type="ECO:0000313" key="4">
    <source>
        <dbReference type="EMBL" id="KAF1960902.1"/>
    </source>
</evidence>
<dbReference type="PANTHER" id="PTHR47784">
    <property type="entry name" value="STEROL UPTAKE CONTROL PROTEIN 2"/>
    <property type="match status" value="1"/>
</dbReference>
<dbReference type="InterPro" id="IPR053157">
    <property type="entry name" value="Sterol_Uptake_Regulator"/>
</dbReference>
<dbReference type="PROSITE" id="PS00463">
    <property type="entry name" value="ZN2_CY6_FUNGAL_1"/>
    <property type="match status" value="1"/>
</dbReference>
<dbReference type="AlphaFoldDB" id="A0A6A5UAP1"/>
<dbReference type="Pfam" id="PF00172">
    <property type="entry name" value="Zn_clus"/>
    <property type="match status" value="1"/>
</dbReference>
<dbReference type="GO" id="GO:0001228">
    <property type="term" value="F:DNA-binding transcription activator activity, RNA polymerase II-specific"/>
    <property type="evidence" value="ECO:0007669"/>
    <property type="project" value="TreeGrafter"/>
</dbReference>
<organism evidence="4 5">
    <name type="scientific">Byssothecium circinans</name>
    <dbReference type="NCBI Taxonomy" id="147558"/>
    <lineage>
        <taxon>Eukaryota</taxon>
        <taxon>Fungi</taxon>
        <taxon>Dikarya</taxon>
        <taxon>Ascomycota</taxon>
        <taxon>Pezizomycotina</taxon>
        <taxon>Dothideomycetes</taxon>
        <taxon>Pleosporomycetidae</taxon>
        <taxon>Pleosporales</taxon>
        <taxon>Massarineae</taxon>
        <taxon>Massarinaceae</taxon>
        <taxon>Byssothecium</taxon>
    </lineage>
</organism>
<evidence type="ECO:0000256" key="2">
    <source>
        <dbReference type="SAM" id="MobiDB-lite"/>
    </source>
</evidence>
<dbReference type="Gene3D" id="4.10.240.10">
    <property type="entry name" value="Zn(2)-C6 fungal-type DNA-binding domain"/>
    <property type="match status" value="1"/>
</dbReference>
<keyword evidence="1" id="KW-0539">Nucleus</keyword>
<dbReference type="Pfam" id="PF11951">
    <property type="entry name" value="Fungal_trans_2"/>
    <property type="match status" value="1"/>
</dbReference>
<dbReference type="PANTHER" id="PTHR47784:SF5">
    <property type="entry name" value="STEROL UPTAKE CONTROL PROTEIN 2"/>
    <property type="match status" value="1"/>
</dbReference>
<evidence type="ECO:0000259" key="3">
    <source>
        <dbReference type="PROSITE" id="PS50048"/>
    </source>
</evidence>
<evidence type="ECO:0000313" key="5">
    <source>
        <dbReference type="Proteomes" id="UP000800035"/>
    </source>
</evidence>
<dbReference type="CDD" id="cd00067">
    <property type="entry name" value="GAL4"/>
    <property type="match status" value="1"/>
</dbReference>
<proteinExistence type="predicted"/>
<protein>
    <recommendedName>
        <fullName evidence="3">Zn(2)-C6 fungal-type domain-containing protein</fullName>
    </recommendedName>
</protein>
<feature type="domain" description="Zn(2)-C6 fungal-type" evidence="3">
    <location>
        <begin position="12"/>
        <end position="41"/>
    </location>
</feature>
<dbReference type="InterPro" id="IPR036864">
    <property type="entry name" value="Zn2-C6_fun-type_DNA-bd_sf"/>
</dbReference>
<dbReference type="GO" id="GO:0008270">
    <property type="term" value="F:zinc ion binding"/>
    <property type="evidence" value="ECO:0007669"/>
    <property type="project" value="InterPro"/>
</dbReference>
<dbReference type="SUPFAM" id="SSF57701">
    <property type="entry name" value="Zn2/Cys6 DNA-binding domain"/>
    <property type="match status" value="1"/>
</dbReference>
<evidence type="ECO:0000256" key="1">
    <source>
        <dbReference type="ARBA" id="ARBA00023242"/>
    </source>
</evidence>
<dbReference type="SMART" id="SM00066">
    <property type="entry name" value="GAL4"/>
    <property type="match status" value="1"/>
</dbReference>
<dbReference type="PROSITE" id="PS50048">
    <property type="entry name" value="ZN2_CY6_FUNGAL_2"/>
    <property type="match status" value="1"/>
</dbReference>